<evidence type="ECO:0000259" key="1">
    <source>
        <dbReference type="Pfam" id="PF07045"/>
    </source>
</evidence>
<organism evidence="2 3">
    <name type="scientific">Marinobacter iranensis</name>
    <dbReference type="NCBI Taxonomy" id="2962607"/>
    <lineage>
        <taxon>Bacteria</taxon>
        <taxon>Pseudomonadati</taxon>
        <taxon>Pseudomonadota</taxon>
        <taxon>Gammaproteobacteria</taxon>
        <taxon>Pseudomonadales</taxon>
        <taxon>Marinobacteraceae</taxon>
        <taxon>Marinobacter</taxon>
    </lineage>
</organism>
<accession>A0ABT5Y4N9</accession>
<dbReference type="InterPro" id="IPR010753">
    <property type="entry name" value="DUF1330"/>
</dbReference>
<dbReference type="InterPro" id="IPR011008">
    <property type="entry name" value="Dimeric_a/b-barrel"/>
</dbReference>
<dbReference type="PANTHER" id="PTHR41521:SF4">
    <property type="entry name" value="BLR0684 PROTEIN"/>
    <property type="match status" value="1"/>
</dbReference>
<dbReference type="RefSeq" id="WP_275704136.1">
    <property type="nucleotide sequence ID" value="NZ_JANCMW010000001.1"/>
</dbReference>
<dbReference type="SUPFAM" id="SSF54909">
    <property type="entry name" value="Dimeric alpha+beta barrel"/>
    <property type="match status" value="1"/>
</dbReference>
<gene>
    <name evidence="2" type="ORF">NLU14_00205</name>
</gene>
<reference evidence="2" key="1">
    <citation type="submission" date="2022-07" db="EMBL/GenBank/DDBJ databases">
        <title>Marinobacter iranensis a new bacterium isolate from a hipersaline lake in Iran.</title>
        <authorList>
            <person name="Mohammad A.M.A."/>
            <person name="Cristina S.-P."/>
            <person name="Antonio V."/>
        </authorList>
    </citation>
    <scope>NUCLEOTIDE SEQUENCE</scope>
    <source>
        <strain evidence="2">71-i</strain>
    </source>
</reference>
<comment type="caution">
    <text evidence="2">The sequence shown here is derived from an EMBL/GenBank/DDBJ whole genome shotgun (WGS) entry which is preliminary data.</text>
</comment>
<dbReference type="EMBL" id="JANCMW010000001">
    <property type="protein sequence ID" value="MDF0748642.1"/>
    <property type="molecule type" value="Genomic_DNA"/>
</dbReference>
<sequence length="96" mass="10837">MAKAYWIANVTVTDPDNYAAYQSLAPEAFRAYGARFIARGGRNDALEGRQTPQRTVVIEFPSYQHAYHCYHSEAYRQARNARLNAAEVDIVIVEGL</sequence>
<proteinExistence type="predicted"/>
<dbReference type="Gene3D" id="3.30.70.100">
    <property type="match status" value="1"/>
</dbReference>
<evidence type="ECO:0000313" key="2">
    <source>
        <dbReference type="EMBL" id="MDF0748642.1"/>
    </source>
</evidence>
<dbReference type="Proteomes" id="UP001143391">
    <property type="component" value="Unassembled WGS sequence"/>
</dbReference>
<keyword evidence="3" id="KW-1185">Reference proteome</keyword>
<name>A0ABT5Y4N9_9GAMM</name>
<evidence type="ECO:0000313" key="3">
    <source>
        <dbReference type="Proteomes" id="UP001143391"/>
    </source>
</evidence>
<protein>
    <submittedName>
        <fullName evidence="2">DUF1330 domain-containing protein</fullName>
    </submittedName>
</protein>
<feature type="domain" description="DUF1330" evidence="1">
    <location>
        <begin position="3"/>
        <end position="96"/>
    </location>
</feature>
<dbReference type="Pfam" id="PF07045">
    <property type="entry name" value="DUF1330"/>
    <property type="match status" value="1"/>
</dbReference>
<dbReference type="PANTHER" id="PTHR41521">
    <property type="match status" value="1"/>
</dbReference>